<dbReference type="PANTHER" id="PTHR30290">
    <property type="entry name" value="PERIPLASMIC BINDING COMPONENT OF ABC TRANSPORTER"/>
    <property type="match status" value="1"/>
</dbReference>
<evidence type="ECO:0000313" key="8">
    <source>
        <dbReference type="Proteomes" id="UP000377595"/>
    </source>
</evidence>
<dbReference type="GO" id="GO:0015833">
    <property type="term" value="P:peptide transport"/>
    <property type="evidence" value="ECO:0007669"/>
    <property type="project" value="TreeGrafter"/>
</dbReference>
<comment type="subcellular location">
    <subcellularLocation>
        <location evidence="1">Cell envelope</location>
    </subcellularLocation>
</comment>
<dbReference type="EMBL" id="BLAF01000004">
    <property type="protein sequence ID" value="GES17351.1"/>
    <property type="molecule type" value="Genomic_DNA"/>
</dbReference>
<evidence type="ECO:0000256" key="3">
    <source>
        <dbReference type="ARBA" id="ARBA00022448"/>
    </source>
</evidence>
<dbReference type="PIRSF" id="PIRSF002741">
    <property type="entry name" value="MppA"/>
    <property type="match status" value="1"/>
</dbReference>
<dbReference type="GO" id="GO:0043190">
    <property type="term" value="C:ATP-binding cassette (ABC) transporter complex"/>
    <property type="evidence" value="ECO:0007669"/>
    <property type="project" value="InterPro"/>
</dbReference>
<dbReference type="Proteomes" id="UP000377595">
    <property type="component" value="Unassembled WGS sequence"/>
</dbReference>
<feature type="signal peptide" evidence="5">
    <location>
        <begin position="1"/>
        <end position="25"/>
    </location>
</feature>
<evidence type="ECO:0000256" key="4">
    <source>
        <dbReference type="ARBA" id="ARBA00022729"/>
    </source>
</evidence>
<dbReference type="PANTHER" id="PTHR30290:SF10">
    <property type="entry name" value="PERIPLASMIC OLIGOPEPTIDE-BINDING PROTEIN-RELATED"/>
    <property type="match status" value="1"/>
</dbReference>
<dbReference type="PROSITE" id="PS51257">
    <property type="entry name" value="PROKAR_LIPOPROTEIN"/>
    <property type="match status" value="1"/>
</dbReference>
<keyword evidence="3" id="KW-0813">Transport</keyword>
<protein>
    <submittedName>
        <fullName evidence="7">ABC transporter substrate-binding protein</fullName>
    </submittedName>
</protein>
<dbReference type="Gene3D" id="3.90.76.10">
    <property type="entry name" value="Dipeptide-binding Protein, Domain 1"/>
    <property type="match status" value="1"/>
</dbReference>
<dbReference type="Pfam" id="PF00496">
    <property type="entry name" value="SBP_bac_5"/>
    <property type="match status" value="1"/>
</dbReference>
<evidence type="ECO:0000256" key="5">
    <source>
        <dbReference type="SAM" id="SignalP"/>
    </source>
</evidence>
<organism evidence="7 8">
    <name type="scientific">Acrocarpospora pleiomorpha</name>
    <dbReference type="NCBI Taxonomy" id="90975"/>
    <lineage>
        <taxon>Bacteria</taxon>
        <taxon>Bacillati</taxon>
        <taxon>Actinomycetota</taxon>
        <taxon>Actinomycetes</taxon>
        <taxon>Streptosporangiales</taxon>
        <taxon>Streptosporangiaceae</taxon>
        <taxon>Acrocarpospora</taxon>
    </lineage>
</organism>
<evidence type="ECO:0000256" key="1">
    <source>
        <dbReference type="ARBA" id="ARBA00004196"/>
    </source>
</evidence>
<evidence type="ECO:0000313" key="7">
    <source>
        <dbReference type="EMBL" id="GES17351.1"/>
    </source>
</evidence>
<sequence length="511" mass="54398">MSIIGKARGRFTVAAVIGSVMLALAGCASGSTGGSTDGASGPGDQILKILTATEPRSLNPVVDVGKGAGNIQRTVVEYLIATDESGVPNKEGLVTAWARSSPVTWELSVREGVEFSNGEKLDAEAVAQSITLTRDSEGILAAYLSGVDAKATADYKVEVTTEKSLGILPDILSIVPALPPKYYEQVGRDGFGTSPIGTGPFVFGSWTKGQSISVTRNDRYWGGAVGYKGVTLTWTPEASSQVSQLTTGAVDIVDNVDPTVAGQLNSADVTVKSRLGQRTMYLLMNVFEPPFNKVEARRAVVQAIDRGAITSLLADQGATPSLWPPNFGSSTSGGQNLTVSKDAAATDFQKAGVSSIPFIYTIGRYPQDSQMAEAIGAMLGDANVKVDLNGLEYNTFIKQVLGRGPAGLIMIGIAPLYPSEDAIAQTILKTNGVENYCADAELDKEVAAVREIDDREKRSARYSELQNEVLNDRVCVMPLFNFQDIVAVSNRVKGFEQRADQYIDVRKLTFT</sequence>
<dbReference type="Gene3D" id="3.40.190.10">
    <property type="entry name" value="Periplasmic binding protein-like II"/>
    <property type="match status" value="1"/>
</dbReference>
<accession>A0A5M3XCV8</accession>
<reference evidence="7 8" key="1">
    <citation type="submission" date="2019-10" db="EMBL/GenBank/DDBJ databases">
        <title>Whole genome shotgun sequence of Acrocarpospora pleiomorpha NBRC 16267.</title>
        <authorList>
            <person name="Ichikawa N."/>
            <person name="Kimura A."/>
            <person name="Kitahashi Y."/>
            <person name="Komaki H."/>
            <person name="Oguchi A."/>
        </authorList>
    </citation>
    <scope>NUCLEOTIDE SEQUENCE [LARGE SCALE GENOMIC DNA]</scope>
    <source>
        <strain evidence="7 8">NBRC 16267</strain>
    </source>
</reference>
<dbReference type="GO" id="GO:1904680">
    <property type="term" value="F:peptide transmembrane transporter activity"/>
    <property type="evidence" value="ECO:0007669"/>
    <property type="project" value="TreeGrafter"/>
</dbReference>
<dbReference type="InterPro" id="IPR000914">
    <property type="entry name" value="SBP_5_dom"/>
</dbReference>
<dbReference type="InterPro" id="IPR030678">
    <property type="entry name" value="Peptide/Ni-bd"/>
</dbReference>
<feature type="chain" id="PRO_5039431530" evidence="5">
    <location>
        <begin position="26"/>
        <end position="511"/>
    </location>
</feature>
<evidence type="ECO:0000259" key="6">
    <source>
        <dbReference type="Pfam" id="PF00496"/>
    </source>
</evidence>
<dbReference type="InterPro" id="IPR039424">
    <property type="entry name" value="SBP_5"/>
</dbReference>
<dbReference type="Gene3D" id="3.10.105.10">
    <property type="entry name" value="Dipeptide-binding Protein, Domain 3"/>
    <property type="match status" value="1"/>
</dbReference>
<dbReference type="AlphaFoldDB" id="A0A5M3XCV8"/>
<dbReference type="GO" id="GO:0042597">
    <property type="term" value="C:periplasmic space"/>
    <property type="evidence" value="ECO:0007669"/>
    <property type="project" value="UniProtKB-ARBA"/>
</dbReference>
<comment type="caution">
    <text evidence="7">The sequence shown here is derived from an EMBL/GenBank/DDBJ whole genome shotgun (WGS) entry which is preliminary data.</text>
</comment>
<keyword evidence="4 5" id="KW-0732">Signal</keyword>
<comment type="similarity">
    <text evidence="2">Belongs to the bacterial solute-binding protein 5 family.</text>
</comment>
<dbReference type="GO" id="GO:0030313">
    <property type="term" value="C:cell envelope"/>
    <property type="evidence" value="ECO:0007669"/>
    <property type="project" value="UniProtKB-SubCell"/>
</dbReference>
<evidence type="ECO:0000256" key="2">
    <source>
        <dbReference type="ARBA" id="ARBA00005695"/>
    </source>
</evidence>
<dbReference type="CDD" id="cd00995">
    <property type="entry name" value="PBP2_NikA_DppA_OppA_like"/>
    <property type="match status" value="1"/>
</dbReference>
<name>A0A5M3XCV8_9ACTN</name>
<proteinExistence type="inferred from homology"/>
<gene>
    <name evidence="7" type="ORF">Aple_002460</name>
</gene>
<keyword evidence="8" id="KW-1185">Reference proteome</keyword>
<dbReference type="SUPFAM" id="SSF53850">
    <property type="entry name" value="Periplasmic binding protein-like II"/>
    <property type="match status" value="1"/>
</dbReference>
<feature type="domain" description="Solute-binding protein family 5" evidence="6">
    <location>
        <begin position="92"/>
        <end position="432"/>
    </location>
</feature>